<dbReference type="PROSITE" id="PS51184">
    <property type="entry name" value="JMJC"/>
    <property type="match status" value="1"/>
</dbReference>
<evidence type="ECO:0000313" key="8">
    <source>
        <dbReference type="EMBL" id="CAH0380365.1"/>
    </source>
</evidence>
<keyword evidence="9" id="KW-1185">Reference proteome</keyword>
<evidence type="ECO:0000256" key="1">
    <source>
        <dbReference type="ARBA" id="ARBA00022723"/>
    </source>
</evidence>
<dbReference type="AlphaFoldDB" id="A0A8J2WTL6"/>
<feature type="domain" description="JmjC" evidence="7">
    <location>
        <begin position="124"/>
        <end position="278"/>
    </location>
</feature>
<dbReference type="SUPFAM" id="SSF51197">
    <property type="entry name" value="Clavaminate synthase-like"/>
    <property type="match status" value="1"/>
</dbReference>
<dbReference type="SMART" id="SM00558">
    <property type="entry name" value="JmjC"/>
    <property type="match status" value="1"/>
</dbReference>
<evidence type="ECO:0000256" key="3">
    <source>
        <dbReference type="ARBA" id="ARBA00023004"/>
    </source>
</evidence>
<feature type="compositionally biased region" description="Low complexity" evidence="6">
    <location>
        <begin position="694"/>
        <end position="706"/>
    </location>
</feature>
<dbReference type="InterPro" id="IPR050690">
    <property type="entry name" value="JHDM1_Histone_Demethylase"/>
</dbReference>
<keyword evidence="1" id="KW-0479">Metal-binding</keyword>
<evidence type="ECO:0000313" key="9">
    <source>
        <dbReference type="Proteomes" id="UP000789595"/>
    </source>
</evidence>
<organism evidence="8 9">
    <name type="scientific">Pelagomonas calceolata</name>
    <dbReference type="NCBI Taxonomy" id="35677"/>
    <lineage>
        <taxon>Eukaryota</taxon>
        <taxon>Sar</taxon>
        <taxon>Stramenopiles</taxon>
        <taxon>Ochrophyta</taxon>
        <taxon>Pelagophyceae</taxon>
        <taxon>Pelagomonadales</taxon>
        <taxon>Pelagomonadaceae</taxon>
        <taxon>Pelagomonas</taxon>
    </lineage>
</organism>
<proteinExistence type="predicted"/>
<dbReference type="EMBL" id="CAKKNE010000006">
    <property type="protein sequence ID" value="CAH0380365.1"/>
    <property type="molecule type" value="Genomic_DNA"/>
</dbReference>
<evidence type="ECO:0000259" key="7">
    <source>
        <dbReference type="PROSITE" id="PS51184"/>
    </source>
</evidence>
<dbReference type="OrthoDB" id="5876800at2759"/>
<gene>
    <name evidence="8" type="ORF">PECAL_6P20150</name>
</gene>
<feature type="compositionally biased region" description="Low complexity" evidence="6">
    <location>
        <begin position="659"/>
        <end position="668"/>
    </location>
</feature>
<dbReference type="GO" id="GO:0046872">
    <property type="term" value="F:metal ion binding"/>
    <property type="evidence" value="ECO:0007669"/>
    <property type="project" value="UniProtKB-KW"/>
</dbReference>
<name>A0A8J2WTL6_9STRA</name>
<comment type="caution">
    <text evidence="8">The sequence shown here is derived from an EMBL/GenBank/DDBJ whole genome shotgun (WGS) entry which is preliminary data.</text>
</comment>
<keyword evidence="2" id="KW-0560">Oxidoreductase</keyword>
<dbReference type="PANTHER" id="PTHR23123">
    <property type="entry name" value="PHD/F-BOX CONTAINING PROTEIN"/>
    <property type="match status" value="1"/>
</dbReference>
<dbReference type="InterPro" id="IPR003347">
    <property type="entry name" value="JmjC_dom"/>
</dbReference>
<accession>A0A8J2WTL6</accession>
<feature type="region of interest" description="Disordered" evidence="6">
    <location>
        <begin position="629"/>
        <end position="674"/>
    </location>
</feature>
<feature type="compositionally biased region" description="Acidic residues" evidence="6">
    <location>
        <begin position="428"/>
        <end position="440"/>
    </location>
</feature>
<dbReference type="Proteomes" id="UP000789595">
    <property type="component" value="Unassembled WGS sequence"/>
</dbReference>
<sequence length="893" mass="96156">MDLSLIEKDPAAFAALMMAKPHGSAFTPPIHEDGADIDGAWCRATDAAVDAPFLIRGHESAGLKRPELTIDDVAILAGPDTEVPVLDAATQEQQRRWTLREWAAYMREKTPTTHKVLNILSLEVSGTRLGALVRAPQFVRDVDWVSKTPEDQRPKVRKYCLMSAKGAFTDWHVDMGGSSVWYHVVEGAKVFWFAPPSPKNLDAYAKWISSSSQSKTWFGDVLGESEVSRISLEPGYVLSLPAGWLHAVYTPEDSLVLGGNYLHSRAFATQLAVFSLEKRCRVDAECRFPHWVETVAYGAAADARHPAVSANDAGARRLLSETLKSWSSGGGSLTASERRRLEAALARVAVDFAALESDVVGEAPKRTEDTLDAYVARGLQVTAAERAEFLESAVTVRAKALLRAPPKDDNDDKNDRDWGAPKPKTLYDSDDSDASDEDDTTGLGIAELKARYGVNKGPREKRPASSNGSGPKKRKKALKAPIDKFARRRDPRLSIQDAERGGAANDAEKRRREDLALAGARRRAEAMAAAERAVEAFDAAAWLEGARCAVDAAAREAADLPGLLAKLEGWAAQHDGAPRGDDWAPPPLEARLDQETRTASAEAARLACETFGILNVDTLFAKLRAAAAAPVAPEEEPAAPAPPRTYKRPTVRDAPPREAPSFAAAAPAAAPPPDAKAALTALLRRRSDEREAEAAPIPTTAPALAPGASYATLPDRVYAAVALENDPWGRPLDEALSAKITGMIMDAYNPPYVESLLVDGIGPAMDEAFSVLMAAGVLQQQQFAPTVLSVPSSRDPNKRTPIASLSPDRPCWPELVVTAYEKDATRVELCDAVIFGVAPEGVAELEKFLGYLESSQRAAVVRLDAATKAYVPAQTVDATAPALVLRPFHAPRT</sequence>
<protein>
    <recommendedName>
        <fullName evidence="7">JmjC domain-containing protein</fullName>
    </recommendedName>
</protein>
<feature type="region of interest" description="Disordered" evidence="6">
    <location>
        <begin position="687"/>
        <end position="706"/>
    </location>
</feature>
<reference evidence="8" key="1">
    <citation type="submission" date="2021-11" db="EMBL/GenBank/DDBJ databases">
        <authorList>
            <consortium name="Genoscope - CEA"/>
            <person name="William W."/>
        </authorList>
    </citation>
    <scope>NUCLEOTIDE SEQUENCE</scope>
</reference>
<dbReference type="Gene3D" id="2.60.120.650">
    <property type="entry name" value="Cupin"/>
    <property type="match status" value="1"/>
</dbReference>
<evidence type="ECO:0000256" key="6">
    <source>
        <dbReference type="SAM" id="MobiDB-lite"/>
    </source>
</evidence>
<keyword evidence="3" id="KW-0408">Iron</keyword>
<keyword evidence="4" id="KW-0805">Transcription regulation</keyword>
<keyword evidence="5" id="KW-0804">Transcription</keyword>
<evidence type="ECO:0000256" key="2">
    <source>
        <dbReference type="ARBA" id="ARBA00023002"/>
    </source>
</evidence>
<evidence type="ECO:0000256" key="5">
    <source>
        <dbReference type="ARBA" id="ARBA00023163"/>
    </source>
</evidence>
<evidence type="ECO:0000256" key="4">
    <source>
        <dbReference type="ARBA" id="ARBA00023015"/>
    </source>
</evidence>
<feature type="compositionally biased region" description="Basic and acidic residues" evidence="6">
    <location>
        <begin position="405"/>
        <end position="419"/>
    </location>
</feature>
<dbReference type="GO" id="GO:0016491">
    <property type="term" value="F:oxidoreductase activity"/>
    <property type="evidence" value="ECO:0007669"/>
    <property type="project" value="UniProtKB-KW"/>
</dbReference>
<feature type="region of interest" description="Disordered" evidence="6">
    <location>
        <begin position="404"/>
        <end position="510"/>
    </location>
</feature>